<dbReference type="KEGG" id="esj:SJ05684_c20100"/>
<dbReference type="Proteomes" id="UP000217211">
    <property type="component" value="Chromosome"/>
</dbReference>
<organism evidence="2 3">
    <name type="scientific">Sinorhizobium sojae CCBAU 05684</name>
    <dbReference type="NCBI Taxonomy" id="716928"/>
    <lineage>
        <taxon>Bacteria</taxon>
        <taxon>Pseudomonadati</taxon>
        <taxon>Pseudomonadota</taxon>
        <taxon>Alphaproteobacteria</taxon>
        <taxon>Hyphomicrobiales</taxon>
        <taxon>Rhizobiaceae</taxon>
        <taxon>Sinorhizobium/Ensifer group</taxon>
        <taxon>Sinorhizobium</taxon>
    </lineage>
</organism>
<reference evidence="2 3" key="1">
    <citation type="submission" date="2017-08" db="EMBL/GenBank/DDBJ databases">
        <title>Multipartite genome sequences of Sinorhizobium species nodulating soybeans.</title>
        <authorList>
            <person name="Tian C.F."/>
        </authorList>
    </citation>
    <scope>NUCLEOTIDE SEQUENCE [LARGE SCALE GENOMIC DNA]</scope>
    <source>
        <strain evidence="2 3">CCBAU 05684</strain>
    </source>
</reference>
<accession>A0A249PCG2</accession>
<feature type="compositionally biased region" description="Basic and acidic residues" evidence="1">
    <location>
        <begin position="1"/>
        <end position="17"/>
    </location>
</feature>
<evidence type="ECO:0000313" key="2">
    <source>
        <dbReference type="EMBL" id="ASY63452.1"/>
    </source>
</evidence>
<keyword evidence="3" id="KW-1185">Reference proteome</keyword>
<gene>
    <name evidence="2" type="ORF">SJ05684_c20100</name>
</gene>
<protein>
    <submittedName>
        <fullName evidence="2">Uncharacterized protein</fullName>
    </submittedName>
</protein>
<evidence type="ECO:0000313" key="3">
    <source>
        <dbReference type="Proteomes" id="UP000217211"/>
    </source>
</evidence>
<dbReference type="EMBL" id="CP023067">
    <property type="protein sequence ID" value="ASY63452.1"/>
    <property type="molecule type" value="Genomic_DNA"/>
</dbReference>
<name>A0A249PCG2_9HYPH</name>
<dbReference type="STRING" id="716928.GCA_000261485_00151"/>
<evidence type="ECO:0000256" key="1">
    <source>
        <dbReference type="SAM" id="MobiDB-lite"/>
    </source>
</evidence>
<feature type="region of interest" description="Disordered" evidence="1">
    <location>
        <begin position="1"/>
        <end position="36"/>
    </location>
</feature>
<proteinExistence type="predicted"/>
<dbReference type="AlphaFoldDB" id="A0A249PCG2"/>
<sequence length="71" mass="8068">MRGFKELQRPCASDKTRGVVKRNLLPPPLRPAQTHATKGAMVLLPLIRQRLKREHGEDARKGPIPWLPPQL</sequence>